<evidence type="ECO:0000313" key="1">
    <source>
        <dbReference type="EMBL" id="MBD1422941.1"/>
    </source>
</evidence>
<gene>
    <name evidence="1" type="ORF">H8B21_15315</name>
</gene>
<dbReference type="EMBL" id="JACNYL010000003">
    <property type="protein sequence ID" value="MBD1422941.1"/>
    <property type="molecule type" value="Genomic_DNA"/>
</dbReference>
<name>A0ABR7XV58_9SPHI</name>
<accession>A0ABR7XV58</accession>
<dbReference type="Proteomes" id="UP000651112">
    <property type="component" value="Unassembled WGS sequence"/>
</dbReference>
<organism evidence="1 2">
    <name type="scientific">Sphingobacterium chuzhouense</name>
    <dbReference type="NCBI Taxonomy" id="1742264"/>
    <lineage>
        <taxon>Bacteria</taxon>
        <taxon>Pseudomonadati</taxon>
        <taxon>Bacteroidota</taxon>
        <taxon>Sphingobacteriia</taxon>
        <taxon>Sphingobacteriales</taxon>
        <taxon>Sphingobacteriaceae</taxon>
        <taxon>Sphingobacterium</taxon>
    </lineage>
</organism>
<protein>
    <submittedName>
        <fullName evidence="1">Uncharacterized protein</fullName>
    </submittedName>
</protein>
<dbReference type="RefSeq" id="WP_190314619.1">
    <property type="nucleotide sequence ID" value="NZ_JACNYL010000003.1"/>
</dbReference>
<sequence>MKWLCDPIDTKLEPFIGRFEAVESVELQKRNETAIVSGDKSEAWLELTGTDGAKDFIISELGL</sequence>
<keyword evidence="2" id="KW-1185">Reference proteome</keyword>
<comment type="caution">
    <text evidence="1">The sequence shown here is derived from an EMBL/GenBank/DDBJ whole genome shotgun (WGS) entry which is preliminary data.</text>
</comment>
<reference evidence="1 2" key="1">
    <citation type="submission" date="2020-08" db="EMBL/GenBank/DDBJ databases">
        <title>Sphingobacterium sp. DN00404 isolated from aquaculture water.</title>
        <authorList>
            <person name="Zhang M."/>
        </authorList>
    </citation>
    <scope>NUCLEOTIDE SEQUENCE [LARGE SCALE GENOMIC DNA]</scope>
    <source>
        <strain evidence="1 2">KCTC 42746</strain>
    </source>
</reference>
<proteinExistence type="predicted"/>
<evidence type="ECO:0000313" key="2">
    <source>
        <dbReference type="Proteomes" id="UP000651112"/>
    </source>
</evidence>